<evidence type="ECO:0000259" key="7">
    <source>
        <dbReference type="Pfam" id="PF14214"/>
    </source>
</evidence>
<evidence type="ECO:0000313" key="8">
    <source>
        <dbReference type="EMBL" id="PWZ54426.1"/>
    </source>
</evidence>
<keyword evidence="2" id="KW-0479">Metal-binding</keyword>
<dbReference type="InterPro" id="IPR025476">
    <property type="entry name" value="Helitron_helicase-like"/>
</dbReference>
<proteinExistence type="inferred from homology"/>
<feature type="domain" description="Replication factor A C-terminal" evidence="6">
    <location>
        <begin position="636"/>
        <end position="754"/>
    </location>
</feature>
<comment type="caution">
    <text evidence="8">The sequence shown here is derived from an EMBL/GenBank/DDBJ whole genome shotgun (WGS) entry which is preliminary data.</text>
</comment>
<dbReference type="Gene3D" id="2.40.50.140">
    <property type="entry name" value="Nucleic acid-binding proteins"/>
    <property type="match status" value="1"/>
</dbReference>
<gene>
    <name evidence="8" type="ORF">Zm00014a_004932</name>
</gene>
<dbReference type="InterPro" id="IPR012340">
    <property type="entry name" value="NA-bd_OB-fold"/>
</dbReference>
<dbReference type="PANTHER" id="PTHR45786:SF74">
    <property type="entry name" value="ATP-DEPENDENT DNA HELICASE"/>
    <property type="match status" value="1"/>
</dbReference>
<dbReference type="PANTHER" id="PTHR45786">
    <property type="entry name" value="DNA BINDING PROTEIN-LIKE"/>
    <property type="match status" value="1"/>
</dbReference>
<dbReference type="Pfam" id="PF14214">
    <property type="entry name" value="Helitron_like_N"/>
    <property type="match status" value="1"/>
</dbReference>
<evidence type="ECO:0000256" key="4">
    <source>
        <dbReference type="ARBA" id="ARBA00022833"/>
    </source>
</evidence>
<reference evidence="8" key="1">
    <citation type="journal article" date="2018" name="Nat. Genet.">
        <title>Extensive intraspecific gene order and gene structural variations between Mo17 and other maize genomes.</title>
        <authorList>
            <person name="Sun S."/>
            <person name="Zhou Y."/>
            <person name="Chen J."/>
            <person name="Shi J."/>
            <person name="Zhao H."/>
            <person name="Zhao H."/>
            <person name="Song W."/>
            <person name="Zhang M."/>
            <person name="Cui Y."/>
            <person name="Dong X."/>
            <person name="Liu H."/>
            <person name="Ma X."/>
            <person name="Jiao Y."/>
            <person name="Wang B."/>
            <person name="Wei X."/>
            <person name="Stein J.C."/>
            <person name="Glaubitz J.C."/>
            <person name="Lu F."/>
            <person name="Yu G."/>
            <person name="Liang C."/>
            <person name="Fengler K."/>
            <person name="Li B."/>
            <person name="Rafalski A."/>
            <person name="Schnable P.S."/>
            <person name="Ware D.H."/>
            <person name="Buckler E.S."/>
            <person name="Lai J."/>
        </authorList>
    </citation>
    <scope>NUCLEOTIDE SEQUENCE [LARGE SCALE GENOMIC DNA]</scope>
    <source>
        <tissue evidence="8">Seedling</tissue>
    </source>
</reference>
<evidence type="ECO:0000259" key="6">
    <source>
        <dbReference type="Pfam" id="PF08646"/>
    </source>
</evidence>
<dbReference type="InterPro" id="IPR047192">
    <property type="entry name" value="Euk_RPA1_DBD_C"/>
</dbReference>
<organism evidence="8">
    <name type="scientific">Zea mays</name>
    <name type="common">Maize</name>
    <dbReference type="NCBI Taxonomy" id="4577"/>
    <lineage>
        <taxon>Eukaryota</taxon>
        <taxon>Viridiplantae</taxon>
        <taxon>Streptophyta</taxon>
        <taxon>Embryophyta</taxon>
        <taxon>Tracheophyta</taxon>
        <taxon>Spermatophyta</taxon>
        <taxon>Magnoliopsida</taxon>
        <taxon>Liliopsida</taxon>
        <taxon>Poales</taxon>
        <taxon>Poaceae</taxon>
        <taxon>PACMAD clade</taxon>
        <taxon>Panicoideae</taxon>
        <taxon>Andropogonodae</taxon>
        <taxon>Andropogoneae</taxon>
        <taxon>Tripsacinae</taxon>
        <taxon>Zea</taxon>
    </lineage>
</organism>
<dbReference type="InterPro" id="IPR013955">
    <property type="entry name" value="Rep_factor-A_C"/>
</dbReference>
<dbReference type="ExpressionAtlas" id="A0A317Y835">
    <property type="expression patterns" value="baseline and differential"/>
</dbReference>
<evidence type="ECO:0000256" key="2">
    <source>
        <dbReference type="ARBA" id="ARBA00022723"/>
    </source>
</evidence>
<comment type="similarity">
    <text evidence="1">Belongs to the replication factor A protein 1 family.</text>
</comment>
<name>A0A317Y835_MAIZE</name>
<evidence type="ECO:0000256" key="3">
    <source>
        <dbReference type="ARBA" id="ARBA00022771"/>
    </source>
</evidence>
<dbReference type="Proteomes" id="UP000251960">
    <property type="component" value="Chromosome 1"/>
</dbReference>
<dbReference type="CDD" id="cd04476">
    <property type="entry name" value="RPA1_DBD_C"/>
    <property type="match status" value="1"/>
</dbReference>
<sequence length="793" mass="90238">MPSSSSGPPSSDVRSIPYLDECDAPRRKRRHSASAIYTPPNITATQARATRRHLINQSRIARKASYPNRSYYGTPDYECSYCHAVFWYAERVRSNQQDSSIRYNNCCKGGKISIPPFKPRPEPLASLARFDGNATSRKLIRNIRQYNCLFAFTSMGAQIDNSVNDGRGPPLFKICGQVHHRIGTLLPDDGSPPRFIQLYIYDTTNEVQNRINALDSGDRTQDNFDPVIIRNLIKMLDDHNPFVKKFRMARDRLADNPNEEFTIRLIGAKEGDPIQYNLPTTDELAMLVVGDFTLDTFKRDIIIETQNKELKRISSLHPAYMALQYPLLFPFGKRGFQIGVLYNGATSSGQNARKHLTMQEYYCYQFHYRKNQPNPYLCYAMLSSQAKVDARACIDENRLNYIINNQRNLRMESIQGITDAVSRGCISGEQMGKTIILPASHTGGRRYMIQNYHDGIAICRVHGPPDFFLTFTCNPNWQEILESLSQPGQTPSERSDIIVRVYHMKLNDLLHHIRNGSIFGPCTADLTTYKKHAIIQVHVSRKWSFHGATENGPLQHIDMVLSDCKIVHIEGQLSPTIIRDVMIEDLRHGGETIQLHLPTQPEHALQTFQPPTIEHKTLEQLLTMNPYDYPDTRYECTVTVTEIDTSNTWWYPSCTKCGRKTTPHNTAYYCDLCKWDGYKFKYKLKFRASDATAIAQMFCFDNIARYIVGKSCEVILRSTNAATPIPPDLAQIVSLKFTFRVIPDDSSFDNQDQVPIALRIISITAAHGRQHALPLKPTNIIEGCKEANISTAQ</sequence>
<protein>
    <recommendedName>
        <fullName evidence="9">Retrotransposon-like protein</fullName>
    </recommendedName>
</protein>
<dbReference type="GO" id="GO:0003677">
    <property type="term" value="F:DNA binding"/>
    <property type="evidence" value="ECO:0007669"/>
    <property type="project" value="UniProtKB-KW"/>
</dbReference>
<accession>A0A317Y835</accession>
<evidence type="ECO:0000256" key="1">
    <source>
        <dbReference type="ARBA" id="ARBA00005690"/>
    </source>
</evidence>
<keyword evidence="3" id="KW-0863">Zinc-finger</keyword>
<evidence type="ECO:0008006" key="9">
    <source>
        <dbReference type="Google" id="ProtNLM"/>
    </source>
</evidence>
<dbReference type="GO" id="GO:0008270">
    <property type="term" value="F:zinc ion binding"/>
    <property type="evidence" value="ECO:0007669"/>
    <property type="project" value="UniProtKB-KW"/>
</dbReference>
<keyword evidence="5" id="KW-0238">DNA-binding</keyword>
<evidence type="ECO:0000256" key="5">
    <source>
        <dbReference type="ARBA" id="ARBA00023125"/>
    </source>
</evidence>
<feature type="domain" description="Helitron helicase-like" evidence="7">
    <location>
        <begin position="361"/>
        <end position="529"/>
    </location>
</feature>
<dbReference type="SUPFAM" id="SSF50249">
    <property type="entry name" value="Nucleic acid-binding proteins"/>
    <property type="match status" value="1"/>
</dbReference>
<dbReference type="EMBL" id="NCVQ01000001">
    <property type="protein sequence ID" value="PWZ54426.1"/>
    <property type="molecule type" value="Genomic_DNA"/>
</dbReference>
<keyword evidence="4" id="KW-0862">Zinc</keyword>
<dbReference type="AlphaFoldDB" id="A0A317Y835"/>
<dbReference type="Pfam" id="PF08646">
    <property type="entry name" value="Rep_fac-A_C"/>
    <property type="match status" value="1"/>
</dbReference>